<sequence length="131" mass="14340">MVRNQDSSPSLSQFACQSMIKQMLSRVDIHSTEDIIKKKNTSSGIDSTCKAYTCPLPATEIDAAGSDISHITLFKVIDIVDQCTSSHNIPISLWLKRQSIEDIITYSSGFNPGGLGHVDHHIIKNPPSTTL</sequence>
<accession>A0A4S3JP55</accession>
<dbReference type="EMBL" id="SOSA01000078">
    <property type="protein sequence ID" value="THC97345.1"/>
    <property type="molecule type" value="Genomic_DNA"/>
</dbReference>
<gene>
    <name evidence="1" type="ORF">EYZ11_003179</name>
</gene>
<protein>
    <submittedName>
        <fullName evidence="1">Uncharacterized protein</fullName>
    </submittedName>
</protein>
<reference evidence="1 2" key="1">
    <citation type="submission" date="2019-03" db="EMBL/GenBank/DDBJ databases">
        <title>The genome sequence of a newly discovered highly antifungal drug resistant Aspergillus species, Aspergillus tanneri NIH 1004.</title>
        <authorList>
            <person name="Mounaud S."/>
            <person name="Singh I."/>
            <person name="Joardar V."/>
            <person name="Pakala S."/>
            <person name="Pakala S."/>
            <person name="Venepally P."/>
            <person name="Hoover J."/>
            <person name="Nierman W."/>
            <person name="Chung J."/>
            <person name="Losada L."/>
        </authorList>
    </citation>
    <scope>NUCLEOTIDE SEQUENCE [LARGE SCALE GENOMIC DNA]</scope>
    <source>
        <strain evidence="1 2">NIH1004</strain>
    </source>
</reference>
<name>A0A4S3JP55_9EURO</name>
<dbReference type="VEuPathDB" id="FungiDB:EYZ11_003179"/>
<evidence type="ECO:0000313" key="1">
    <source>
        <dbReference type="EMBL" id="THC97345.1"/>
    </source>
</evidence>
<proteinExistence type="predicted"/>
<dbReference type="Proteomes" id="UP000308092">
    <property type="component" value="Unassembled WGS sequence"/>
</dbReference>
<evidence type="ECO:0000313" key="2">
    <source>
        <dbReference type="Proteomes" id="UP000308092"/>
    </source>
</evidence>
<organism evidence="1 2">
    <name type="scientific">Aspergillus tanneri</name>
    <dbReference type="NCBI Taxonomy" id="1220188"/>
    <lineage>
        <taxon>Eukaryota</taxon>
        <taxon>Fungi</taxon>
        <taxon>Dikarya</taxon>
        <taxon>Ascomycota</taxon>
        <taxon>Pezizomycotina</taxon>
        <taxon>Eurotiomycetes</taxon>
        <taxon>Eurotiomycetidae</taxon>
        <taxon>Eurotiales</taxon>
        <taxon>Aspergillaceae</taxon>
        <taxon>Aspergillus</taxon>
        <taxon>Aspergillus subgen. Circumdati</taxon>
    </lineage>
</organism>
<comment type="caution">
    <text evidence="1">The sequence shown here is derived from an EMBL/GenBank/DDBJ whole genome shotgun (WGS) entry which is preliminary data.</text>
</comment>
<dbReference type="AlphaFoldDB" id="A0A4S3JP55"/>
<keyword evidence="2" id="KW-1185">Reference proteome</keyword>